<proteinExistence type="predicted"/>
<evidence type="ECO:0000256" key="1">
    <source>
        <dbReference type="SAM" id="MobiDB-lite"/>
    </source>
</evidence>
<dbReference type="AlphaFoldDB" id="A0A852TPM4"/>
<dbReference type="RefSeq" id="WP_281370361.1">
    <property type="nucleotide sequence ID" value="NZ_BAAAYY010000007.1"/>
</dbReference>
<dbReference type="EMBL" id="JACCCC010000001">
    <property type="protein sequence ID" value="NYE45431.1"/>
    <property type="molecule type" value="Genomic_DNA"/>
</dbReference>
<organism evidence="2 3">
    <name type="scientific">Spinactinospora alkalitolerans</name>
    <dbReference type="NCBI Taxonomy" id="687207"/>
    <lineage>
        <taxon>Bacteria</taxon>
        <taxon>Bacillati</taxon>
        <taxon>Actinomycetota</taxon>
        <taxon>Actinomycetes</taxon>
        <taxon>Streptosporangiales</taxon>
        <taxon>Nocardiopsidaceae</taxon>
        <taxon>Spinactinospora</taxon>
    </lineage>
</organism>
<keyword evidence="3" id="KW-1185">Reference proteome</keyword>
<sequence>MRQGALLGLADRLERPVPDGDLPELAQREKTAGVPADLRVPRE</sequence>
<feature type="region of interest" description="Disordered" evidence="1">
    <location>
        <begin position="1"/>
        <end position="43"/>
    </location>
</feature>
<name>A0A852TPM4_9ACTN</name>
<gene>
    <name evidence="2" type="ORF">HDA32_000551</name>
</gene>
<evidence type="ECO:0000313" key="2">
    <source>
        <dbReference type="EMBL" id="NYE45431.1"/>
    </source>
</evidence>
<reference evidence="2 3" key="1">
    <citation type="submission" date="2020-07" db="EMBL/GenBank/DDBJ databases">
        <title>Sequencing the genomes of 1000 actinobacteria strains.</title>
        <authorList>
            <person name="Klenk H.-P."/>
        </authorList>
    </citation>
    <scope>NUCLEOTIDE SEQUENCE [LARGE SCALE GENOMIC DNA]</scope>
    <source>
        <strain evidence="2 3">CXB654</strain>
    </source>
</reference>
<evidence type="ECO:0000313" key="3">
    <source>
        <dbReference type="Proteomes" id="UP000589036"/>
    </source>
</evidence>
<comment type="caution">
    <text evidence="2">The sequence shown here is derived from an EMBL/GenBank/DDBJ whole genome shotgun (WGS) entry which is preliminary data.</text>
</comment>
<dbReference type="Proteomes" id="UP000589036">
    <property type="component" value="Unassembled WGS sequence"/>
</dbReference>
<accession>A0A852TPM4</accession>
<protein>
    <submittedName>
        <fullName evidence="2">Uncharacterized protein</fullName>
    </submittedName>
</protein>